<dbReference type="PANTHER" id="PTHR16509:SF1">
    <property type="entry name" value="MANGANESE-DEPENDENT ADP-RIBOSE_CDP-ALCOHOL DIPHOSPHATASE"/>
    <property type="match status" value="1"/>
</dbReference>
<gene>
    <name evidence="3" type="ORF">RM519_09420</name>
</gene>
<name>A0ABU2Y5I7_9FLAO</name>
<keyword evidence="4" id="KW-1185">Reference proteome</keyword>
<protein>
    <submittedName>
        <fullName evidence="3">Phosphoesterase</fullName>
    </submittedName>
</protein>
<organism evidence="3 4">
    <name type="scientific">Urechidicola vernalis</name>
    <dbReference type="NCBI Taxonomy" id="3075600"/>
    <lineage>
        <taxon>Bacteria</taxon>
        <taxon>Pseudomonadati</taxon>
        <taxon>Bacteroidota</taxon>
        <taxon>Flavobacteriia</taxon>
        <taxon>Flavobacteriales</taxon>
        <taxon>Flavobacteriaceae</taxon>
        <taxon>Urechidicola</taxon>
    </lineage>
</organism>
<dbReference type="InterPro" id="IPR029052">
    <property type="entry name" value="Metallo-depent_PP-like"/>
</dbReference>
<feature type="chain" id="PRO_5046629064" evidence="1">
    <location>
        <begin position="23"/>
        <end position="300"/>
    </location>
</feature>
<dbReference type="PANTHER" id="PTHR16509">
    <property type="match status" value="1"/>
</dbReference>
<proteinExistence type="predicted"/>
<dbReference type="Gene3D" id="3.60.21.10">
    <property type="match status" value="1"/>
</dbReference>
<accession>A0ABU2Y5I7</accession>
<feature type="signal peptide" evidence="1">
    <location>
        <begin position="1"/>
        <end position="22"/>
    </location>
</feature>
<dbReference type="InterPro" id="IPR004843">
    <property type="entry name" value="Calcineurin-like_PHP"/>
</dbReference>
<sequence>MKTVKHITIFFLLVLLLTNCNIQNPSSSKEFSIGIVSDCQYCDCEIKWDRYFKKSPERLRQAVEELNKHDLEYTIHLGDFIDKEFKSFDSILPTWNLLKSKSYHVLGNHDFDVADSLKPFIAEKMGLKKRYYSFEVGNWKFIVLDGTDLSTYGSEVSKQKEADNMLLVKEKDSLPYAMFYNGGLSSEQIKWVKSELELSKNNNQNVGFYCHFPANPIDNHNFWNVNEFNQLTKNYPNVKVFMNGHNHAGSYLEKDGIHYITFKGMVDTENESAFATATFTKDSILIKGFGREINRSLKIN</sequence>
<reference evidence="3 4" key="1">
    <citation type="submission" date="2023-09" db="EMBL/GenBank/DDBJ databases">
        <authorList>
            <person name="Rey-Velasco X."/>
        </authorList>
    </citation>
    <scope>NUCLEOTIDE SEQUENCE [LARGE SCALE GENOMIC DNA]</scope>
    <source>
        <strain evidence="3 4">P050</strain>
    </source>
</reference>
<dbReference type="RefSeq" id="WP_311593481.1">
    <property type="nucleotide sequence ID" value="NZ_JAVRHV010000004.1"/>
</dbReference>
<feature type="domain" description="Calcineurin-like phosphoesterase" evidence="2">
    <location>
        <begin position="32"/>
        <end position="248"/>
    </location>
</feature>
<evidence type="ECO:0000313" key="4">
    <source>
        <dbReference type="Proteomes" id="UP001252186"/>
    </source>
</evidence>
<dbReference type="Proteomes" id="UP001252186">
    <property type="component" value="Unassembled WGS sequence"/>
</dbReference>
<dbReference type="Pfam" id="PF00149">
    <property type="entry name" value="Metallophos"/>
    <property type="match status" value="1"/>
</dbReference>
<keyword evidence="1" id="KW-0732">Signal</keyword>
<evidence type="ECO:0000313" key="3">
    <source>
        <dbReference type="EMBL" id="MDT0553462.1"/>
    </source>
</evidence>
<dbReference type="SUPFAM" id="SSF56300">
    <property type="entry name" value="Metallo-dependent phosphatases"/>
    <property type="match status" value="1"/>
</dbReference>
<dbReference type="EMBL" id="JAVRHV010000004">
    <property type="protein sequence ID" value="MDT0553462.1"/>
    <property type="molecule type" value="Genomic_DNA"/>
</dbReference>
<comment type="caution">
    <text evidence="3">The sequence shown here is derived from an EMBL/GenBank/DDBJ whole genome shotgun (WGS) entry which is preliminary data.</text>
</comment>
<evidence type="ECO:0000259" key="2">
    <source>
        <dbReference type="Pfam" id="PF00149"/>
    </source>
</evidence>
<evidence type="ECO:0000256" key="1">
    <source>
        <dbReference type="SAM" id="SignalP"/>
    </source>
</evidence>